<keyword evidence="2" id="KW-1185">Reference proteome</keyword>
<sequence length="94" mass="10957">MIPPPYHGIHVPDPQPGAEELRWLKPQCRCTHIRVRRHTCECRPRIYELCQAGGLVFVRRTDRKKTGLEAAETEWLLTARAQELWQKILTGRSV</sequence>
<name>A0A1N7GHN4_9ACTN</name>
<protein>
    <submittedName>
        <fullName evidence="1">Uncharacterized protein</fullName>
    </submittedName>
</protein>
<dbReference type="EMBL" id="FTNI01000029">
    <property type="protein sequence ID" value="SIS12039.1"/>
    <property type="molecule type" value="Genomic_DNA"/>
</dbReference>
<dbReference type="STRING" id="58117.SAMN05421833_12917"/>
<proteinExistence type="predicted"/>
<dbReference type="AlphaFoldDB" id="A0A1N7GHN4"/>
<dbReference type="OrthoDB" id="3541354at2"/>
<dbReference type="RefSeq" id="WP_076440537.1">
    <property type="nucleotide sequence ID" value="NZ_FTNI01000029.1"/>
</dbReference>
<reference evidence="2" key="1">
    <citation type="submission" date="2017-01" db="EMBL/GenBank/DDBJ databases">
        <authorList>
            <person name="Varghese N."/>
            <person name="Submissions S."/>
        </authorList>
    </citation>
    <scope>NUCLEOTIDE SEQUENCE [LARGE SCALE GENOMIC DNA]</scope>
    <source>
        <strain evidence="2">ATCC 12950</strain>
    </source>
</reference>
<evidence type="ECO:0000313" key="1">
    <source>
        <dbReference type="EMBL" id="SIS12039.1"/>
    </source>
</evidence>
<accession>A0A1N7GHN4</accession>
<dbReference type="Proteomes" id="UP000186096">
    <property type="component" value="Unassembled WGS sequence"/>
</dbReference>
<gene>
    <name evidence="1" type="ORF">SAMN05421833_12917</name>
</gene>
<organism evidence="1 2">
    <name type="scientific">Microbispora rosea</name>
    <dbReference type="NCBI Taxonomy" id="58117"/>
    <lineage>
        <taxon>Bacteria</taxon>
        <taxon>Bacillati</taxon>
        <taxon>Actinomycetota</taxon>
        <taxon>Actinomycetes</taxon>
        <taxon>Streptosporangiales</taxon>
        <taxon>Streptosporangiaceae</taxon>
        <taxon>Microbispora</taxon>
    </lineage>
</organism>
<evidence type="ECO:0000313" key="2">
    <source>
        <dbReference type="Proteomes" id="UP000186096"/>
    </source>
</evidence>